<accession>S4VU90</accession>
<dbReference type="GeneID" id="16512108"/>
<dbReference type="EMBL" id="KC977570">
    <property type="protein sequence ID" value="AGO82960.2"/>
    <property type="molecule type" value="Genomic_DNA"/>
</dbReference>
<protein>
    <submittedName>
        <fullName evidence="1">Uncharacterized protein</fullName>
    </submittedName>
</protein>
<name>S4VU90_9VIRU</name>
<organism evidence="1 2">
    <name type="scientific">Pandoravirus dulcis</name>
    <dbReference type="NCBI Taxonomy" id="1349409"/>
    <lineage>
        <taxon>Viruses</taxon>
        <taxon>Pandoravirus</taxon>
    </lineage>
</organism>
<sequence>MARWRVLISKEMRAELEASTDEEQDLFRQMIERIEEDGYGKKWCFGDYHESVSPLCWRAKPRLNTKHNYLAYLNSNSGNELSKLRLIFEEKNGNELHLRFVGTAARYGPPRDDFLQERRKQHFGTHALRFRPVYNYDETDDSEQRRAREFPNVSVCVKYA</sequence>
<evidence type="ECO:0000313" key="1">
    <source>
        <dbReference type="EMBL" id="AGO82960.2"/>
    </source>
</evidence>
<dbReference type="KEGG" id="vg:16512108"/>
<dbReference type="RefSeq" id="YP_008319629.2">
    <property type="nucleotide sequence ID" value="NC_021858.1"/>
</dbReference>
<evidence type="ECO:0000313" key="2">
    <source>
        <dbReference type="Proteomes" id="UP000201566"/>
    </source>
</evidence>
<reference evidence="1 2" key="1">
    <citation type="journal article" date="2013" name="Science">
        <title>Pandoraviruses: amoeba viruses with genomes up to 2.5 Mb reaching that of parasitic eukaryotes.</title>
        <authorList>
            <person name="Philippe N."/>
            <person name="Legendre M."/>
            <person name="Doutre G."/>
            <person name="Coute Y."/>
            <person name="Poirot O."/>
            <person name="Lescot M."/>
            <person name="Arslan D."/>
            <person name="Seltzer V."/>
            <person name="Bertaux L."/>
            <person name="Bruley C."/>
            <person name="Garin J."/>
            <person name="Claverie J.M."/>
            <person name="Abergel C."/>
        </authorList>
    </citation>
    <scope>NUCLEOTIDE SEQUENCE [LARGE SCALE GENOMIC DNA]</scope>
    <source>
        <strain evidence="1">Melbourne</strain>
    </source>
</reference>
<proteinExistence type="predicted"/>
<gene>
    <name evidence="1" type="ORF">pdul_cds_772</name>
</gene>
<dbReference type="Proteomes" id="UP000201566">
    <property type="component" value="Segment"/>
</dbReference>